<dbReference type="NCBIfam" id="TIGR04223">
    <property type="entry name" value="quorum_AgrD"/>
    <property type="match status" value="1"/>
</dbReference>
<evidence type="ECO:0000313" key="2">
    <source>
        <dbReference type="Proteomes" id="UP001230005"/>
    </source>
</evidence>
<comment type="caution">
    <text evidence="1">The sequence shown here is derived from an EMBL/GenBank/DDBJ whole genome shotgun (WGS) entry which is preliminary data.</text>
</comment>
<gene>
    <name evidence="1" type="ORF">J2S74_000364</name>
</gene>
<keyword evidence="2" id="KW-1185">Reference proteome</keyword>
<name>A0ABT9ZP27_9BACI</name>
<proteinExistence type="predicted"/>
<sequence>MKRLLKVFVSAIVTFIILVAKADISSASTLTYYQPKLPDNKNN</sequence>
<evidence type="ECO:0000313" key="1">
    <source>
        <dbReference type="EMBL" id="MDQ0252992.1"/>
    </source>
</evidence>
<organism evidence="1 2">
    <name type="scientific">Evansella vedderi</name>
    <dbReference type="NCBI Taxonomy" id="38282"/>
    <lineage>
        <taxon>Bacteria</taxon>
        <taxon>Bacillati</taxon>
        <taxon>Bacillota</taxon>
        <taxon>Bacilli</taxon>
        <taxon>Bacillales</taxon>
        <taxon>Bacillaceae</taxon>
        <taxon>Evansella</taxon>
    </lineage>
</organism>
<reference evidence="1 2" key="1">
    <citation type="submission" date="2023-07" db="EMBL/GenBank/DDBJ databases">
        <title>Genomic Encyclopedia of Type Strains, Phase IV (KMG-IV): sequencing the most valuable type-strain genomes for metagenomic binning, comparative biology and taxonomic classification.</title>
        <authorList>
            <person name="Goeker M."/>
        </authorList>
    </citation>
    <scope>NUCLEOTIDE SEQUENCE [LARGE SCALE GENOMIC DNA]</scope>
    <source>
        <strain evidence="1 2">DSM 9768</strain>
    </source>
</reference>
<accession>A0ABT9ZP27</accession>
<protein>
    <submittedName>
        <fullName evidence="1">Cyclic lactone autoinducer peptide</fullName>
    </submittedName>
</protein>
<dbReference type="RefSeq" id="WP_307321038.1">
    <property type="nucleotide sequence ID" value="NZ_JAUSUG010000001.1"/>
</dbReference>
<dbReference type="Proteomes" id="UP001230005">
    <property type="component" value="Unassembled WGS sequence"/>
</dbReference>
<dbReference type="EMBL" id="JAUSUG010000001">
    <property type="protein sequence ID" value="MDQ0252992.1"/>
    <property type="molecule type" value="Genomic_DNA"/>
</dbReference>
<dbReference type="InterPro" id="IPR009229">
    <property type="entry name" value="AgrD"/>
</dbReference>